<dbReference type="InterPro" id="IPR001952">
    <property type="entry name" value="Alkaline_phosphatase"/>
</dbReference>
<proteinExistence type="predicted"/>
<dbReference type="GO" id="GO:0004035">
    <property type="term" value="F:alkaline phosphatase activity"/>
    <property type="evidence" value="ECO:0007669"/>
    <property type="project" value="TreeGrafter"/>
</dbReference>
<dbReference type="EMBL" id="AQFM01000008">
    <property type="protein sequence ID" value="EOR11180.1"/>
    <property type="molecule type" value="Genomic_DNA"/>
</dbReference>
<gene>
    <name evidence="3" type="ORF">I593_00284</name>
</gene>
<evidence type="ECO:0000313" key="4">
    <source>
        <dbReference type="Proteomes" id="UP000016201"/>
    </source>
</evidence>
<dbReference type="Proteomes" id="UP000016201">
    <property type="component" value="Unassembled WGS sequence"/>
</dbReference>
<evidence type="ECO:0000313" key="3">
    <source>
        <dbReference type="EMBL" id="EOR11180.1"/>
    </source>
</evidence>
<dbReference type="Gene3D" id="3.40.720.10">
    <property type="entry name" value="Alkaline Phosphatase, subunit A"/>
    <property type="match status" value="1"/>
</dbReference>
<dbReference type="InterPro" id="IPR017850">
    <property type="entry name" value="Alkaline_phosphatase_core_sf"/>
</dbReference>
<dbReference type="eggNOG" id="COG1785">
    <property type="taxonomic scope" value="Bacteria"/>
</dbReference>
<keyword evidence="2" id="KW-0479">Metal-binding</keyword>
<accession>R9BAB0</accession>
<feature type="binding site" evidence="2">
    <location>
        <position position="82"/>
    </location>
    <ligand>
        <name>Zn(2+)</name>
        <dbReference type="ChEBI" id="CHEBI:29105"/>
        <label>2</label>
    </ligand>
</feature>
<organism evidence="3 4">
    <name type="scientific">Acinetobacter tandoii DSM 14970 = CIP 107469</name>
    <dbReference type="NCBI Taxonomy" id="1120927"/>
    <lineage>
        <taxon>Bacteria</taxon>
        <taxon>Pseudomonadati</taxon>
        <taxon>Pseudomonadota</taxon>
        <taxon>Gammaproteobacteria</taxon>
        <taxon>Moraxellales</taxon>
        <taxon>Moraxellaceae</taxon>
        <taxon>Acinetobacter</taxon>
    </lineage>
</organism>
<keyword evidence="1" id="KW-0597">Phosphoprotein</keyword>
<dbReference type="SUPFAM" id="SSF53649">
    <property type="entry name" value="Alkaline phosphatase-like"/>
    <property type="match status" value="1"/>
</dbReference>
<evidence type="ECO:0000256" key="1">
    <source>
        <dbReference type="ARBA" id="ARBA00022553"/>
    </source>
</evidence>
<comment type="caution">
    <text evidence="3">The sequence shown here is derived from an EMBL/GenBank/DDBJ whole genome shotgun (WGS) entry which is preliminary data.</text>
</comment>
<protein>
    <submittedName>
        <fullName evidence="3">Alkaline phosphatase</fullName>
    </submittedName>
</protein>
<feature type="binding site" evidence="2">
    <location>
        <position position="83"/>
    </location>
    <ligand>
        <name>Zn(2+)</name>
        <dbReference type="ChEBI" id="CHEBI:29105"/>
        <label>2</label>
    </ligand>
</feature>
<dbReference type="RefSeq" id="WP_016165500.1">
    <property type="nucleotide sequence ID" value="NZ_KE007376.1"/>
</dbReference>
<feature type="binding site" evidence="2">
    <location>
        <position position="36"/>
    </location>
    <ligand>
        <name>Mg(2+)</name>
        <dbReference type="ChEBI" id="CHEBI:18420"/>
    </ligand>
</feature>
<name>R9BAB0_9GAMM</name>
<dbReference type="PANTHER" id="PTHR11596">
    <property type="entry name" value="ALKALINE PHOSPHATASE"/>
    <property type="match status" value="1"/>
</dbReference>
<keyword evidence="2" id="KW-0862">Zinc</keyword>
<keyword evidence="4" id="KW-1185">Reference proteome</keyword>
<dbReference type="AlphaFoldDB" id="R9BAB0"/>
<comment type="cofactor">
    <cofactor evidence="2">
        <name>Mg(2+)</name>
        <dbReference type="ChEBI" id="CHEBI:18420"/>
    </cofactor>
    <text evidence="2">Binds 1 Mg(2+) ion.</text>
</comment>
<comment type="cofactor">
    <cofactor evidence="2">
        <name>Zn(2+)</name>
        <dbReference type="ChEBI" id="CHEBI:29105"/>
    </cofactor>
    <text evidence="2">Binds 2 Zn(2+) ions.</text>
</comment>
<feature type="binding site" evidence="2">
    <location>
        <position position="41"/>
    </location>
    <ligand>
        <name>Zn(2+)</name>
        <dbReference type="ChEBI" id="CHEBI:29105"/>
        <label>2</label>
    </ligand>
</feature>
<keyword evidence="2" id="KW-0460">Magnesium</keyword>
<feature type="binding site" evidence="2">
    <location>
        <position position="45"/>
    </location>
    <ligand>
        <name>Zn(2+)</name>
        <dbReference type="ChEBI" id="CHEBI:29105"/>
        <label>2</label>
    </ligand>
</feature>
<feature type="non-terminal residue" evidence="3">
    <location>
        <position position="1"/>
    </location>
</feature>
<dbReference type="GO" id="GO:0046872">
    <property type="term" value="F:metal ion binding"/>
    <property type="evidence" value="ECO:0007669"/>
    <property type="project" value="UniProtKB-KW"/>
</dbReference>
<sequence length="129" mass="14101">VNKKIDSQPSLAMMTSKAIDALEAQNQGQGYFLMVEGGRIDHALHGNNAKRALQEAKAFNDAIQTALHQVDISNTLIVVTADHDHVMTFNGYAARTGRSTADNPGILGLSYDYNVAKEQITLNIKKMEE</sequence>
<dbReference type="PATRIC" id="fig|1120927.3.peg.267"/>
<dbReference type="PANTHER" id="PTHR11596:SF5">
    <property type="entry name" value="ALKALINE PHOSPHATASE"/>
    <property type="match status" value="1"/>
</dbReference>
<evidence type="ECO:0000256" key="2">
    <source>
        <dbReference type="PIRSR" id="PIRSR601952-2"/>
    </source>
</evidence>
<dbReference type="Pfam" id="PF00245">
    <property type="entry name" value="Alk_phosphatase"/>
    <property type="match status" value="1"/>
</dbReference>
<reference evidence="3 4" key="1">
    <citation type="submission" date="2013-03" db="EMBL/GenBank/DDBJ databases">
        <title>The Genome Sequence of Acinetobacter tandoii CIP 107469.</title>
        <authorList>
            <consortium name="The Broad Institute Genome Sequencing Platform"/>
            <consortium name="The Broad Institute Genome Sequencing Center for Infectious Disease"/>
            <person name="Cerqueira G."/>
            <person name="Feldgarden M."/>
            <person name="Courvalin P."/>
            <person name="Perichon B."/>
            <person name="Grillot-Courvalin C."/>
            <person name="Clermont D."/>
            <person name="Rocha E."/>
            <person name="Yoon E.-J."/>
            <person name="Nemec A."/>
            <person name="Walker B."/>
            <person name="Young S.K."/>
            <person name="Zeng Q."/>
            <person name="Gargeya S."/>
            <person name="Fitzgerald M."/>
            <person name="Haas B."/>
            <person name="Abouelleil A."/>
            <person name="Alvarado L."/>
            <person name="Arachchi H.M."/>
            <person name="Berlin A.M."/>
            <person name="Chapman S.B."/>
            <person name="Dewar J."/>
            <person name="Goldberg J."/>
            <person name="Griggs A."/>
            <person name="Gujja S."/>
            <person name="Hansen M."/>
            <person name="Howarth C."/>
            <person name="Imamovic A."/>
            <person name="Larimer J."/>
            <person name="McCowan C."/>
            <person name="Murphy C."/>
            <person name="Neiman D."/>
            <person name="Pearson M."/>
            <person name="Priest M."/>
            <person name="Roberts A."/>
            <person name="Saif S."/>
            <person name="Shea T."/>
            <person name="Sisk P."/>
            <person name="Sykes S."/>
            <person name="Wortman J."/>
            <person name="Nusbaum C."/>
            <person name="Birren B."/>
        </authorList>
    </citation>
    <scope>NUCLEOTIDE SEQUENCE [LARGE SCALE GENOMIC DNA]</scope>
    <source>
        <strain evidence="3 4">CIP 107469</strain>
    </source>
</reference>